<keyword evidence="3" id="KW-1185">Reference proteome</keyword>
<gene>
    <name evidence="2" type="ORF">PHMEG_00035051</name>
</gene>
<dbReference type="Proteomes" id="UP000198211">
    <property type="component" value="Unassembled WGS sequence"/>
</dbReference>
<proteinExistence type="predicted"/>
<dbReference type="EMBL" id="NBNE01013489">
    <property type="protein sequence ID" value="OWY95055.1"/>
    <property type="molecule type" value="Genomic_DNA"/>
</dbReference>
<dbReference type="AlphaFoldDB" id="A0A225UPT7"/>
<protein>
    <submittedName>
        <fullName evidence="2">Uncharacterized protein</fullName>
    </submittedName>
</protein>
<evidence type="ECO:0000313" key="3">
    <source>
        <dbReference type="Proteomes" id="UP000198211"/>
    </source>
</evidence>
<evidence type="ECO:0000313" key="2">
    <source>
        <dbReference type="EMBL" id="OWY95055.1"/>
    </source>
</evidence>
<feature type="region of interest" description="Disordered" evidence="1">
    <location>
        <begin position="109"/>
        <end position="169"/>
    </location>
</feature>
<feature type="compositionally biased region" description="Polar residues" evidence="1">
    <location>
        <begin position="117"/>
        <end position="136"/>
    </location>
</feature>
<dbReference type="OrthoDB" id="145735at2759"/>
<name>A0A225UPT7_9STRA</name>
<comment type="caution">
    <text evidence="2">The sequence shown here is derived from an EMBL/GenBank/DDBJ whole genome shotgun (WGS) entry which is preliminary data.</text>
</comment>
<accession>A0A225UPT7</accession>
<evidence type="ECO:0000256" key="1">
    <source>
        <dbReference type="SAM" id="MobiDB-lite"/>
    </source>
</evidence>
<sequence length="169" mass="18387">MPTIGTNWTSEPHDSRPAATTATLSIFAHNATVFRCTVCGFSAPQLADLRSHRHRQQRTTTFTDVFHSGCACAASFAQRAAATKHSIRCETSQSAPSTERPLTQQLTADTQAAEGGSTVTRRNPPSDSATTTSSNRPWRARRSLPRVPLRFSARRPQNETTPPPARGSK</sequence>
<reference evidence="3" key="1">
    <citation type="submission" date="2017-03" db="EMBL/GenBank/DDBJ databases">
        <title>Phytopthora megakarya and P. palmivora, two closely related causual agents of cacao black pod achieved similar genome size and gene model numbers by different mechanisms.</title>
        <authorList>
            <person name="Ali S."/>
            <person name="Shao J."/>
            <person name="Larry D.J."/>
            <person name="Kronmiller B."/>
            <person name="Shen D."/>
            <person name="Strem M.D."/>
            <person name="Melnick R.L."/>
            <person name="Guiltinan M.J."/>
            <person name="Tyler B.M."/>
            <person name="Meinhardt L.W."/>
            <person name="Bailey B.A."/>
        </authorList>
    </citation>
    <scope>NUCLEOTIDE SEQUENCE [LARGE SCALE GENOMIC DNA]</scope>
    <source>
        <strain evidence="3">zdho120</strain>
    </source>
</reference>
<organism evidence="2 3">
    <name type="scientific">Phytophthora megakarya</name>
    <dbReference type="NCBI Taxonomy" id="4795"/>
    <lineage>
        <taxon>Eukaryota</taxon>
        <taxon>Sar</taxon>
        <taxon>Stramenopiles</taxon>
        <taxon>Oomycota</taxon>
        <taxon>Peronosporomycetes</taxon>
        <taxon>Peronosporales</taxon>
        <taxon>Peronosporaceae</taxon>
        <taxon>Phytophthora</taxon>
    </lineage>
</organism>